<dbReference type="PANTHER" id="PTHR21600">
    <property type="entry name" value="MITOCHONDRIAL RNA PSEUDOURIDINE SYNTHASE"/>
    <property type="match status" value="1"/>
</dbReference>
<dbReference type="GO" id="GO:0003723">
    <property type="term" value="F:RNA binding"/>
    <property type="evidence" value="ECO:0007669"/>
    <property type="project" value="InterPro"/>
</dbReference>
<dbReference type="PANTHER" id="PTHR21600:SF87">
    <property type="entry name" value="RNA PSEUDOURIDYLATE SYNTHASE DOMAIN-CONTAINING PROTEIN 1"/>
    <property type="match status" value="1"/>
</dbReference>
<dbReference type="InterPro" id="IPR050188">
    <property type="entry name" value="RluA_PseudoU_synthase"/>
</dbReference>
<dbReference type="GO" id="GO:0140098">
    <property type="term" value="F:catalytic activity, acting on RNA"/>
    <property type="evidence" value="ECO:0007669"/>
    <property type="project" value="UniProtKB-ARBA"/>
</dbReference>
<evidence type="ECO:0000313" key="4">
    <source>
        <dbReference type="Proteomes" id="UP001304300"/>
    </source>
</evidence>
<dbReference type="Pfam" id="PF00849">
    <property type="entry name" value="PseudoU_synth_2"/>
    <property type="match status" value="1"/>
</dbReference>
<keyword evidence="4" id="KW-1185">Reference proteome</keyword>
<sequence>MDKPGWVVCHPSKAGPWSSLVGACREHFGIETLHLVSRLDRETSGVVLLAKHKGSARRHQMAIQERQVEKRYLTILHGELQEEQIVKQHLAKDIESEVASKVAVRRSNSSKSAETIFKPLATGNGFTFAEVIPVTGRKHQIRAHALWMGHPVVGDKLYGQADDVFLEFIEHGWTERMSDLMPMRRQALQCQRLSFHDGPVFEAPVTWDMAQFCEECIGVSAASAVQSI</sequence>
<reference evidence="3 4" key="1">
    <citation type="submission" date="2023-10" db="EMBL/GenBank/DDBJ databases">
        <title>Rubellicoccus peritrichatus gen. nov., sp. nov., isolated from an algae of coral reef tank.</title>
        <authorList>
            <person name="Luo J."/>
        </authorList>
    </citation>
    <scope>NUCLEOTIDE SEQUENCE [LARGE SCALE GENOMIC DNA]</scope>
    <source>
        <strain evidence="3 4">CR14</strain>
    </source>
</reference>
<evidence type="ECO:0000256" key="1">
    <source>
        <dbReference type="ARBA" id="ARBA00010876"/>
    </source>
</evidence>
<dbReference type="KEGG" id="puo:RZN69_10105"/>
<comment type="similarity">
    <text evidence="1">Belongs to the pseudouridine synthase RluA family.</text>
</comment>
<evidence type="ECO:0000259" key="2">
    <source>
        <dbReference type="Pfam" id="PF00849"/>
    </source>
</evidence>
<dbReference type="SUPFAM" id="SSF55120">
    <property type="entry name" value="Pseudouridine synthase"/>
    <property type="match status" value="1"/>
</dbReference>
<dbReference type="Gene3D" id="3.30.2350.10">
    <property type="entry name" value="Pseudouridine synthase"/>
    <property type="match status" value="1"/>
</dbReference>
<dbReference type="GO" id="GO:0009982">
    <property type="term" value="F:pseudouridine synthase activity"/>
    <property type="evidence" value="ECO:0007669"/>
    <property type="project" value="InterPro"/>
</dbReference>
<dbReference type="AlphaFoldDB" id="A0AAQ3LDY1"/>
<proteinExistence type="inferred from homology"/>
<accession>A0AAQ3LDY1</accession>
<gene>
    <name evidence="3" type="ORF">RZN69_10105</name>
</gene>
<dbReference type="PROSITE" id="PS51257">
    <property type="entry name" value="PROKAR_LIPOPROTEIN"/>
    <property type="match status" value="1"/>
</dbReference>
<name>A0AAQ3LDY1_9BACT</name>
<dbReference type="CDD" id="cd02869">
    <property type="entry name" value="PseudoU_synth_RluA_like"/>
    <property type="match status" value="1"/>
</dbReference>
<dbReference type="EMBL" id="CP136920">
    <property type="protein sequence ID" value="WOO43736.1"/>
    <property type="molecule type" value="Genomic_DNA"/>
</dbReference>
<evidence type="ECO:0000313" key="3">
    <source>
        <dbReference type="EMBL" id="WOO43736.1"/>
    </source>
</evidence>
<organism evidence="3 4">
    <name type="scientific">Rubellicoccus peritrichatus</name>
    <dbReference type="NCBI Taxonomy" id="3080537"/>
    <lineage>
        <taxon>Bacteria</taxon>
        <taxon>Pseudomonadati</taxon>
        <taxon>Verrucomicrobiota</taxon>
        <taxon>Opitutia</taxon>
        <taxon>Puniceicoccales</taxon>
        <taxon>Cerasicoccaceae</taxon>
        <taxon>Rubellicoccus</taxon>
    </lineage>
</organism>
<dbReference type="Proteomes" id="UP001304300">
    <property type="component" value="Chromosome"/>
</dbReference>
<dbReference type="InterPro" id="IPR020103">
    <property type="entry name" value="PsdUridine_synth_cat_dom_sf"/>
</dbReference>
<feature type="domain" description="Pseudouridine synthase RsuA/RluA-like" evidence="2">
    <location>
        <begin position="1"/>
        <end position="145"/>
    </location>
</feature>
<dbReference type="GO" id="GO:0000455">
    <property type="term" value="P:enzyme-directed rRNA pseudouridine synthesis"/>
    <property type="evidence" value="ECO:0007669"/>
    <property type="project" value="TreeGrafter"/>
</dbReference>
<protein>
    <submittedName>
        <fullName evidence="3">RNA pseudouridine synthase</fullName>
    </submittedName>
</protein>
<dbReference type="InterPro" id="IPR006145">
    <property type="entry name" value="PsdUridine_synth_RsuA/RluA"/>
</dbReference>